<evidence type="ECO:0000313" key="6">
    <source>
        <dbReference type="Proteomes" id="UP001630127"/>
    </source>
</evidence>
<comment type="caution">
    <text evidence="5">The sequence shown here is derived from an EMBL/GenBank/DDBJ whole genome shotgun (WGS) entry which is preliminary data.</text>
</comment>
<dbReference type="PROSITE" id="PS50084">
    <property type="entry name" value="KH_TYPE_1"/>
    <property type="match status" value="2"/>
</dbReference>
<feature type="compositionally biased region" description="Basic and acidic residues" evidence="3">
    <location>
        <begin position="78"/>
        <end position="90"/>
    </location>
</feature>
<dbReference type="EMBL" id="JBJUIK010000017">
    <property type="protein sequence ID" value="KAL3498595.1"/>
    <property type="molecule type" value="Genomic_DNA"/>
</dbReference>
<feature type="compositionally biased region" description="Low complexity" evidence="3">
    <location>
        <begin position="508"/>
        <end position="524"/>
    </location>
</feature>
<feature type="domain" description="K Homology" evidence="4">
    <location>
        <begin position="216"/>
        <end position="290"/>
    </location>
</feature>
<dbReference type="CDD" id="cd00105">
    <property type="entry name" value="KH-I"/>
    <property type="match status" value="1"/>
</dbReference>
<feature type="compositionally biased region" description="Low complexity" evidence="3">
    <location>
        <begin position="621"/>
        <end position="638"/>
    </location>
</feature>
<feature type="region of interest" description="Disordered" evidence="3">
    <location>
        <begin position="296"/>
        <end position="688"/>
    </location>
</feature>
<dbReference type="SUPFAM" id="SSF54791">
    <property type="entry name" value="Eukaryotic type KH-domain (KH-domain type I)"/>
    <property type="match status" value="2"/>
</dbReference>
<dbReference type="InterPro" id="IPR004087">
    <property type="entry name" value="KH_dom"/>
</dbReference>
<reference evidence="5 6" key="1">
    <citation type="submission" date="2024-11" db="EMBL/GenBank/DDBJ databases">
        <title>A near-complete genome assembly of Cinchona calisaya.</title>
        <authorList>
            <person name="Lian D.C."/>
            <person name="Zhao X.W."/>
            <person name="Wei L."/>
        </authorList>
    </citation>
    <scope>NUCLEOTIDE SEQUENCE [LARGE SCALE GENOMIC DNA]</scope>
    <source>
        <tissue evidence="5">Nenye</tissue>
    </source>
</reference>
<keyword evidence="6" id="KW-1185">Reference proteome</keyword>
<dbReference type="GO" id="GO:0003723">
    <property type="term" value="F:RNA binding"/>
    <property type="evidence" value="ECO:0007669"/>
    <property type="project" value="UniProtKB-UniRule"/>
</dbReference>
<feature type="compositionally biased region" description="Polar residues" evidence="3">
    <location>
        <begin position="539"/>
        <end position="578"/>
    </location>
</feature>
<dbReference type="InterPro" id="IPR036612">
    <property type="entry name" value="KH_dom_type_1_sf"/>
</dbReference>
<feature type="compositionally biased region" description="Low complexity" evidence="3">
    <location>
        <begin position="384"/>
        <end position="398"/>
    </location>
</feature>
<evidence type="ECO:0000259" key="4">
    <source>
        <dbReference type="SMART" id="SM00322"/>
    </source>
</evidence>
<accession>A0ABD2XYP0</accession>
<feature type="compositionally biased region" description="Polar residues" evidence="3">
    <location>
        <begin position="24"/>
        <end position="46"/>
    </location>
</feature>
<dbReference type="Gene3D" id="3.30.1370.10">
    <property type="entry name" value="K Homology domain, type 1"/>
    <property type="match status" value="2"/>
</dbReference>
<feature type="compositionally biased region" description="Low complexity" evidence="3">
    <location>
        <begin position="419"/>
        <end position="429"/>
    </location>
</feature>
<dbReference type="Proteomes" id="UP001630127">
    <property type="component" value="Unassembled WGS sequence"/>
</dbReference>
<evidence type="ECO:0000256" key="2">
    <source>
        <dbReference type="PROSITE-ProRule" id="PRU00117"/>
    </source>
</evidence>
<feature type="compositionally biased region" description="Polar residues" evidence="3">
    <location>
        <begin position="665"/>
        <end position="688"/>
    </location>
</feature>
<feature type="compositionally biased region" description="Low complexity" evidence="3">
    <location>
        <begin position="296"/>
        <end position="311"/>
    </location>
</feature>
<feature type="domain" description="K Homology" evidence="4">
    <location>
        <begin position="123"/>
        <end position="196"/>
    </location>
</feature>
<evidence type="ECO:0000256" key="3">
    <source>
        <dbReference type="SAM" id="MobiDB-lite"/>
    </source>
</evidence>
<dbReference type="SMART" id="SM00322">
    <property type="entry name" value="KH"/>
    <property type="match status" value="2"/>
</dbReference>
<evidence type="ECO:0000313" key="5">
    <source>
        <dbReference type="EMBL" id="KAL3498595.1"/>
    </source>
</evidence>
<organism evidence="5 6">
    <name type="scientific">Cinchona calisaya</name>
    <dbReference type="NCBI Taxonomy" id="153742"/>
    <lineage>
        <taxon>Eukaryota</taxon>
        <taxon>Viridiplantae</taxon>
        <taxon>Streptophyta</taxon>
        <taxon>Embryophyta</taxon>
        <taxon>Tracheophyta</taxon>
        <taxon>Spermatophyta</taxon>
        <taxon>Magnoliopsida</taxon>
        <taxon>eudicotyledons</taxon>
        <taxon>Gunneridae</taxon>
        <taxon>Pentapetalae</taxon>
        <taxon>asterids</taxon>
        <taxon>lamiids</taxon>
        <taxon>Gentianales</taxon>
        <taxon>Rubiaceae</taxon>
        <taxon>Cinchonoideae</taxon>
        <taxon>Cinchoneae</taxon>
        <taxon>Cinchona</taxon>
    </lineage>
</organism>
<protein>
    <recommendedName>
        <fullName evidence="4">K Homology domain-containing protein</fullName>
    </recommendedName>
</protein>
<name>A0ABD2XYP0_9GENT</name>
<keyword evidence="1" id="KW-0677">Repeat</keyword>
<feature type="compositionally biased region" description="Polar residues" evidence="3">
    <location>
        <begin position="497"/>
        <end position="507"/>
    </location>
</feature>
<proteinExistence type="predicted"/>
<feature type="compositionally biased region" description="Polar residues" evidence="3">
    <location>
        <begin position="356"/>
        <end position="377"/>
    </location>
</feature>
<sequence>MAEELQYASDSAATNKRKYDDDQTTPPSRSRPTGFSSGPISSQSPPDSHRPPSYKSVPPPMDEIQLAKQKAQEIAARLFDKFDPSKKPRVDNGGGGFDSMEPLGQRPLSVTPSVPSSYGGGYHSLSKKIEIPNGRVGVLIGKAGETIKYLQLQSGAKIQVTRDMDADPNSLTRGVELMGTPEQIAKAEQLIKDVLSEAEAGGSGMISRRVIGQPSGTDQFVMSIPNNKVGLVIGKGGETIKNMQARTGARIQVIPLHLPPGDNSTERTLQIDGSSEQIEAVKQLVNEVISENRMRSSAMSGGYSQQGYQAQPPTSWAPPGPPMQQHGYGYLQPGSYPGPATQYNMNQPPYPGYAPQPTSGGYNSGWDQTTAPSNQQTAQGGGYDYYSQQQPQQQQQAPGGHGAPTDNSIYGNNQPPPSGYSQGQGYPQDGYGGYQAPAPQSGYGQSQPNAVPGYDQQQGYNSASGYGGYGTVMNPPTDGHTPSYGTQADGGQAPPVHSSSMGQQGYTASQQPSPNPNYSSQASAQPGYGVPPTSLAGYGTQQHAGYSSSYGPPQAQKPPTSQPAYGQPQQSPTAQGGYSQPGYPPAQSGYSPQDSGAQRPPSTGYGAPTSQPGHGGSAYGAPPMSQYAQQQQQQPAPAYNSSYSGGYSQPPAYSSDGSSGGNARGTYNSTPASQVSEPSSVSKASPQK</sequence>
<evidence type="ECO:0000256" key="1">
    <source>
        <dbReference type="ARBA" id="ARBA00022737"/>
    </source>
</evidence>
<dbReference type="FunFam" id="3.30.1370.10:FF:000093">
    <property type="entry name" value="KH domain-containing protein"/>
    <property type="match status" value="1"/>
</dbReference>
<gene>
    <name evidence="5" type="ORF">ACH5RR_041327</name>
</gene>
<feature type="compositionally biased region" description="Polar residues" evidence="3">
    <location>
        <begin position="639"/>
        <end position="657"/>
    </location>
</feature>
<dbReference type="PANTHER" id="PTHR10288">
    <property type="entry name" value="KH DOMAIN CONTAINING RNA BINDING PROTEIN"/>
    <property type="match status" value="1"/>
</dbReference>
<feature type="region of interest" description="Disordered" evidence="3">
    <location>
        <begin position="1"/>
        <end position="115"/>
    </location>
</feature>
<dbReference type="Pfam" id="PF00013">
    <property type="entry name" value="KH_1"/>
    <property type="match status" value="2"/>
</dbReference>
<dbReference type="AlphaFoldDB" id="A0ABD2XYP0"/>
<dbReference type="InterPro" id="IPR004088">
    <property type="entry name" value="KH_dom_type_1"/>
</dbReference>
<keyword evidence="2" id="KW-0694">RNA-binding</keyword>